<proteinExistence type="predicted"/>
<comment type="caution">
    <text evidence="2">The sequence shown here is derived from an EMBL/GenBank/DDBJ whole genome shotgun (WGS) entry which is preliminary data.</text>
</comment>
<evidence type="ECO:0000256" key="1">
    <source>
        <dbReference type="SAM" id="Phobius"/>
    </source>
</evidence>
<gene>
    <name evidence="2" type="ORF">BTCBT_002488</name>
</gene>
<name>A0AAN4HJT9_BACTU</name>
<keyword evidence="1" id="KW-0472">Membrane</keyword>
<keyword evidence="1" id="KW-1133">Transmembrane helix</keyword>
<dbReference type="AlphaFoldDB" id="A0AAN4HJT9"/>
<feature type="transmembrane region" description="Helical" evidence="1">
    <location>
        <begin position="12"/>
        <end position="36"/>
    </location>
</feature>
<reference evidence="2 3" key="1">
    <citation type="journal article" date="2013" name="Genome Announc.">
        <title>Draft Genome Sequence of Bacillus thuringiensis var. thuringiensis Strain T01-328, a Brazilian Isolate That Produces a Soluble Pesticide Protein, Cry1Ia.</title>
        <authorList>
            <person name="Varani A.M."/>
            <person name="Lemos M.V."/>
            <person name="Fernandes C.C."/>
            <person name="Lemos E.G."/>
            <person name="Alves E.C."/>
            <person name="Desiderio J.A."/>
        </authorList>
    </citation>
    <scope>NUCLEOTIDE SEQUENCE [LARGE SCALE GENOMIC DNA]</scope>
    <source>
        <strain evidence="2 3">T01-328</strain>
    </source>
</reference>
<keyword evidence="1" id="KW-0812">Transmembrane</keyword>
<dbReference type="Proteomes" id="UP000013487">
    <property type="component" value="Unassembled WGS sequence"/>
</dbReference>
<evidence type="ECO:0000313" key="2">
    <source>
        <dbReference type="EMBL" id="ERI00933.1"/>
    </source>
</evidence>
<dbReference type="EMBL" id="ARXZ02000004">
    <property type="protein sequence ID" value="ERI00933.1"/>
    <property type="molecule type" value="Genomic_DNA"/>
</dbReference>
<organism evidence="2 3">
    <name type="scientific">Bacillus thuringiensis T01-328</name>
    <dbReference type="NCBI Taxonomy" id="1324966"/>
    <lineage>
        <taxon>Bacteria</taxon>
        <taxon>Bacillati</taxon>
        <taxon>Bacillota</taxon>
        <taxon>Bacilli</taxon>
        <taxon>Bacillales</taxon>
        <taxon>Bacillaceae</taxon>
        <taxon>Bacillus</taxon>
        <taxon>Bacillus cereus group</taxon>
    </lineage>
</organism>
<protein>
    <submittedName>
        <fullName evidence="2">Uncharacterized protein</fullName>
    </submittedName>
</protein>
<evidence type="ECO:0000313" key="3">
    <source>
        <dbReference type="Proteomes" id="UP000013487"/>
    </source>
</evidence>
<accession>A0AAN4HJT9</accession>
<sequence>MIREGKPFIKDVPFLVGLFAFESIVLTAMWTSFYYIF</sequence>